<evidence type="ECO:0000256" key="1">
    <source>
        <dbReference type="ARBA" id="ARBA00022598"/>
    </source>
</evidence>
<dbReference type="PANTHER" id="PTHR12835:SF5">
    <property type="entry name" value="BIOTIN--PROTEIN LIGASE"/>
    <property type="match status" value="1"/>
</dbReference>
<organism evidence="3 4">
    <name type="scientific">Campylobacter avium LMG 24591</name>
    <dbReference type="NCBI Taxonomy" id="522484"/>
    <lineage>
        <taxon>Bacteria</taxon>
        <taxon>Pseudomonadati</taxon>
        <taxon>Campylobacterota</taxon>
        <taxon>Epsilonproteobacteria</taxon>
        <taxon>Campylobacterales</taxon>
        <taxon>Campylobacteraceae</taxon>
        <taxon>Campylobacter</taxon>
    </lineage>
</organism>
<dbReference type="EC" id="6.3.4.15" evidence="3"/>
<dbReference type="GO" id="GO:0004077">
    <property type="term" value="F:biotin--[biotin carboxyl-carrier protein] ligase activity"/>
    <property type="evidence" value="ECO:0007669"/>
    <property type="project" value="UniProtKB-EC"/>
</dbReference>
<name>A0A222MYU6_9BACT</name>
<dbReference type="OrthoDB" id="9807064at2"/>
<reference evidence="3 4" key="1">
    <citation type="submission" date="2017-07" db="EMBL/GenBank/DDBJ databases">
        <title>Analysis of two Campylobacter avium genomes and identification of a novel hippuricase gene.</title>
        <authorList>
            <person name="Miller W.G."/>
            <person name="Chapman M.H."/>
            <person name="Yee E."/>
            <person name="Revez J."/>
            <person name="Bono J.L."/>
            <person name="Rossi M."/>
        </authorList>
    </citation>
    <scope>NUCLEOTIDE SEQUENCE [LARGE SCALE GENOMIC DNA]</scope>
    <source>
        <strain evidence="3 4">LMG 24591</strain>
    </source>
</reference>
<dbReference type="PANTHER" id="PTHR12835">
    <property type="entry name" value="BIOTIN PROTEIN LIGASE"/>
    <property type="match status" value="1"/>
</dbReference>
<dbReference type="Proteomes" id="UP000201169">
    <property type="component" value="Chromosome"/>
</dbReference>
<dbReference type="KEGG" id="cavi:CAV_1357"/>
<dbReference type="NCBIfam" id="NF006294">
    <property type="entry name" value="PRK08477.1"/>
    <property type="match status" value="1"/>
</dbReference>
<evidence type="ECO:0000313" key="3">
    <source>
        <dbReference type="EMBL" id="ASQ30981.1"/>
    </source>
</evidence>
<dbReference type="Gene3D" id="3.30.930.10">
    <property type="entry name" value="Bira Bifunctional Protein, Domain 2"/>
    <property type="match status" value="1"/>
</dbReference>
<dbReference type="Pfam" id="PF03099">
    <property type="entry name" value="BPL_LplA_LipB"/>
    <property type="match status" value="1"/>
</dbReference>
<feature type="domain" description="BPL/LPL catalytic" evidence="2">
    <location>
        <begin position="13"/>
        <end position="129"/>
    </location>
</feature>
<sequence length="217" mass="24999">MEKGLKVEIICIQSVDSTHTFMCDKIRSKEIDKELAIYALNQNNGVGSRDNEWQSKPGNLHLNFCLKQSSLVADLPLNSISIYFGFLMKSVLNKNGSKVWLKWPNDIYLDDKKVGGLISAKIDDFIVVGIGLNLKYAPPYATVLDIDIGLEDLIQEYLKEIEKKISWKLIFRNYIVEFEKSRAYKVHLHGREYSLQEASLYEDGSILLENKRMYNLR</sequence>
<protein>
    <submittedName>
        <fullName evidence="3">Biotin-[acetyl-CoA-carboxylase] ligase</fullName>
        <ecNumber evidence="3">6.3.4.15</ecNumber>
    </submittedName>
</protein>
<accession>A0A222MYU6</accession>
<dbReference type="InterPro" id="IPR004143">
    <property type="entry name" value="BPL_LPL_catalytic"/>
</dbReference>
<dbReference type="SUPFAM" id="SSF55681">
    <property type="entry name" value="Class II aaRS and biotin synthetases"/>
    <property type="match status" value="1"/>
</dbReference>
<keyword evidence="1 3" id="KW-0436">Ligase</keyword>
<evidence type="ECO:0000259" key="2">
    <source>
        <dbReference type="Pfam" id="PF03099"/>
    </source>
</evidence>
<dbReference type="RefSeq" id="WP_094325774.1">
    <property type="nucleotide sequence ID" value="NZ_CP022347.1"/>
</dbReference>
<dbReference type="AlphaFoldDB" id="A0A222MYU6"/>
<dbReference type="GO" id="GO:0005737">
    <property type="term" value="C:cytoplasm"/>
    <property type="evidence" value="ECO:0007669"/>
    <property type="project" value="TreeGrafter"/>
</dbReference>
<dbReference type="InterPro" id="IPR045864">
    <property type="entry name" value="aa-tRNA-synth_II/BPL/LPL"/>
</dbReference>
<gene>
    <name evidence="3" type="primary">birA</name>
    <name evidence="3" type="ORF">CAV_1357</name>
</gene>
<evidence type="ECO:0000313" key="4">
    <source>
        <dbReference type="Proteomes" id="UP000201169"/>
    </source>
</evidence>
<dbReference type="InterPro" id="IPR004408">
    <property type="entry name" value="Biotin_CoA_COase_ligase"/>
</dbReference>
<dbReference type="NCBIfam" id="TIGR00121">
    <property type="entry name" value="birA_ligase"/>
    <property type="match status" value="1"/>
</dbReference>
<keyword evidence="4" id="KW-1185">Reference proteome</keyword>
<proteinExistence type="predicted"/>
<dbReference type="EMBL" id="CP022347">
    <property type="protein sequence ID" value="ASQ30981.1"/>
    <property type="molecule type" value="Genomic_DNA"/>
</dbReference>